<feature type="region of interest" description="Disordered" evidence="1">
    <location>
        <begin position="242"/>
        <end position="374"/>
    </location>
</feature>
<feature type="compositionally biased region" description="Low complexity" evidence="1">
    <location>
        <begin position="142"/>
        <end position="157"/>
    </location>
</feature>
<evidence type="ECO:0000256" key="1">
    <source>
        <dbReference type="SAM" id="MobiDB-lite"/>
    </source>
</evidence>
<dbReference type="Gene3D" id="1.10.287.110">
    <property type="entry name" value="DnaJ domain"/>
    <property type="match status" value="1"/>
</dbReference>
<dbReference type="InterPro" id="IPR036869">
    <property type="entry name" value="J_dom_sf"/>
</dbReference>
<comment type="caution">
    <text evidence="3">The sequence shown here is derived from an EMBL/GenBank/DDBJ whole genome shotgun (WGS) entry which is preliminary data.</text>
</comment>
<evidence type="ECO:0000313" key="4">
    <source>
        <dbReference type="Proteomes" id="UP001210211"/>
    </source>
</evidence>
<dbReference type="CDD" id="cd06257">
    <property type="entry name" value="DnaJ"/>
    <property type="match status" value="1"/>
</dbReference>
<dbReference type="PANTHER" id="PTHR47374:SF6">
    <property type="entry name" value="ENDOSOME ANTIGEN-LIKE PROTEIN, PUTATIVE (DUF3444)-RELATED"/>
    <property type="match status" value="1"/>
</dbReference>
<feature type="compositionally biased region" description="Basic and acidic residues" evidence="1">
    <location>
        <begin position="421"/>
        <end position="449"/>
    </location>
</feature>
<sequence>MECNKEEAIRAKEIAEKRLHDKDYDGAKKMALKAEKLFPQLDNISQILTVCEVHCSAQAKINDLYDWYKILQVEPMSDEILIKKQYRKLALLLHPDKNNLPGAEAAFKLVGEANNTLSDRSKRSIYDIKRERLVKPADPNQNGNANSARNTSSSNFNGTNQPRPPHQPQPQRQPQPQPQRQPQPQPQRQPQPQPQRQPQPQQGSDFWTKCPNCRTQHQFYRIFLSKLVRCVKCSKNFMATELPHSNPTHMPGARNQPWHSSGQPQPPTSGSYKSTQSRGAGGAPGHSTGRVKKPDSNPNPKPSMSNSSGLNNVMGQRRSQRVSADTSKSNADANPAPKSDPISDVNRRSGDEEQTDGGAHAANTSSPLRRSPRYKRNLNSHSTEAGILNPAKKARVDAKGNGDGYGLSGATNADTTASNCVERDLREKDTEKGKEKVETSGLDVSKDSASRSANAGTYHDSCKKNNIGTSNRFVYPDPEFCDFDKLKDTRKFEVNQIWALYDNLDGMPRFYGRICKVCTNSGFEVKYTWLEHEPINEAEAAWSDEELPVGCGNYILGETETTDDRLMFSHMVVFEKGKKKCGSYVILPRKGEVWAVFKDWDIKWSQEAGKKRKYEYEVVEILTDFTRASGVTIVPLVKVQGFVSVFVRVQNWVPIRVPHGEMLRFSHSIPAFRLNGGERDDLPEGSLELDTVALPGNFATAFPSVPIDLIKPQTQSFSSKKRNAWEESAEHGDSDPLNGGASNGHTSTQRCGSHQPDSEAQNLYEYPDPEFENFDMCRTCDQFQRGQIWALYSDLDSFPKYYGWVRKVELEPFKVHMSWLELSPKSEVEREWLNAEFPVSCGKFKVSTNKMSFDNPKAFSHMVSTRHISKGNYYEILPEVGEIWAVYKNWSPGWTLHDFEKCEFDIVEIKEQTEESTVVCPLKRVPGYRAVFMPERVSGSGSVTRVIPAAEYILFSHRIPALCLTEERGGKLRGFWELDPASVPDGFLYCDN</sequence>
<protein>
    <recommendedName>
        <fullName evidence="2">J domain-containing protein</fullName>
    </recommendedName>
</protein>
<feature type="compositionally biased region" description="Polar residues" evidence="1">
    <location>
        <begin position="321"/>
        <end position="332"/>
    </location>
</feature>
<dbReference type="InterPro" id="IPR024593">
    <property type="entry name" value="DUF3444"/>
</dbReference>
<dbReference type="InterPro" id="IPR018253">
    <property type="entry name" value="DnaJ_domain_CS"/>
</dbReference>
<dbReference type="PANTHER" id="PTHR47374">
    <property type="entry name" value="ENDOSOME ANTIGEN-LIKE PROTEIN, PUTATIVE (DUF3444)-RELATED"/>
    <property type="match status" value="1"/>
</dbReference>
<organism evidence="3 4">
    <name type="scientific">Rhynchospora tenuis</name>
    <dbReference type="NCBI Taxonomy" id="198213"/>
    <lineage>
        <taxon>Eukaryota</taxon>
        <taxon>Viridiplantae</taxon>
        <taxon>Streptophyta</taxon>
        <taxon>Embryophyta</taxon>
        <taxon>Tracheophyta</taxon>
        <taxon>Spermatophyta</taxon>
        <taxon>Magnoliopsida</taxon>
        <taxon>Liliopsida</taxon>
        <taxon>Poales</taxon>
        <taxon>Cyperaceae</taxon>
        <taxon>Cyperoideae</taxon>
        <taxon>Rhynchosporeae</taxon>
        <taxon>Rhynchospora</taxon>
    </lineage>
</organism>
<dbReference type="Pfam" id="PF00226">
    <property type="entry name" value="DnaJ"/>
    <property type="match status" value="1"/>
</dbReference>
<feature type="region of interest" description="Disordered" evidence="1">
    <location>
        <begin position="720"/>
        <end position="761"/>
    </location>
</feature>
<keyword evidence="4" id="KW-1185">Reference proteome</keyword>
<proteinExistence type="predicted"/>
<feature type="compositionally biased region" description="Polar residues" evidence="1">
    <location>
        <begin position="743"/>
        <end position="752"/>
    </location>
</feature>
<feature type="compositionally biased region" description="Basic and acidic residues" evidence="1">
    <location>
        <begin position="723"/>
        <end position="734"/>
    </location>
</feature>
<evidence type="ECO:0000313" key="3">
    <source>
        <dbReference type="EMBL" id="KAJ3702012.1"/>
    </source>
</evidence>
<dbReference type="PRINTS" id="PR00625">
    <property type="entry name" value="JDOMAIN"/>
</dbReference>
<dbReference type="GO" id="GO:0005783">
    <property type="term" value="C:endoplasmic reticulum"/>
    <property type="evidence" value="ECO:0007669"/>
    <property type="project" value="UniProtKB-ARBA"/>
</dbReference>
<feature type="domain" description="J" evidence="2">
    <location>
        <begin position="66"/>
        <end position="130"/>
    </location>
</feature>
<feature type="compositionally biased region" description="Pro residues" evidence="1">
    <location>
        <begin position="162"/>
        <end position="197"/>
    </location>
</feature>
<feature type="region of interest" description="Disordered" evidence="1">
    <location>
        <begin position="128"/>
        <end position="206"/>
    </location>
</feature>
<dbReference type="InterPro" id="IPR001623">
    <property type="entry name" value="DnaJ_domain"/>
</dbReference>
<dbReference type="Pfam" id="PF11926">
    <property type="entry name" value="DUF3444"/>
    <property type="match status" value="2"/>
</dbReference>
<feature type="compositionally biased region" description="Polar residues" evidence="1">
    <location>
        <begin position="409"/>
        <end position="419"/>
    </location>
</feature>
<dbReference type="PROSITE" id="PS50076">
    <property type="entry name" value="DNAJ_2"/>
    <property type="match status" value="1"/>
</dbReference>
<dbReference type="EMBL" id="JAMRDG010000001">
    <property type="protein sequence ID" value="KAJ3702012.1"/>
    <property type="molecule type" value="Genomic_DNA"/>
</dbReference>
<evidence type="ECO:0000259" key="2">
    <source>
        <dbReference type="PROSITE" id="PS50076"/>
    </source>
</evidence>
<dbReference type="PROSITE" id="PS00636">
    <property type="entry name" value="DNAJ_1"/>
    <property type="match status" value="1"/>
</dbReference>
<dbReference type="SUPFAM" id="SSF46565">
    <property type="entry name" value="Chaperone J-domain"/>
    <property type="match status" value="1"/>
</dbReference>
<dbReference type="SMART" id="SM00271">
    <property type="entry name" value="DnaJ"/>
    <property type="match status" value="1"/>
</dbReference>
<gene>
    <name evidence="3" type="ORF">LUZ61_005717</name>
</gene>
<dbReference type="AlphaFoldDB" id="A0AAD6EUU2"/>
<name>A0AAD6EUU2_9POAL</name>
<feature type="region of interest" description="Disordered" evidence="1">
    <location>
        <begin position="398"/>
        <end position="456"/>
    </location>
</feature>
<feature type="compositionally biased region" description="Low complexity" evidence="1">
    <location>
        <begin position="260"/>
        <end position="271"/>
    </location>
</feature>
<dbReference type="Proteomes" id="UP001210211">
    <property type="component" value="Unassembled WGS sequence"/>
</dbReference>
<accession>A0AAD6EUU2</accession>
<feature type="compositionally biased region" description="Low complexity" evidence="1">
    <location>
        <begin position="296"/>
        <end position="308"/>
    </location>
</feature>
<reference evidence="3 4" key="1">
    <citation type="journal article" date="2022" name="Cell">
        <title>Repeat-based holocentromeres influence genome architecture and karyotype evolution.</title>
        <authorList>
            <person name="Hofstatter P.G."/>
            <person name="Thangavel G."/>
            <person name="Lux T."/>
            <person name="Neumann P."/>
            <person name="Vondrak T."/>
            <person name="Novak P."/>
            <person name="Zhang M."/>
            <person name="Costa L."/>
            <person name="Castellani M."/>
            <person name="Scott A."/>
            <person name="Toegelov H."/>
            <person name="Fuchs J."/>
            <person name="Mata-Sucre Y."/>
            <person name="Dias Y."/>
            <person name="Vanzela A.L.L."/>
            <person name="Huettel B."/>
            <person name="Almeida C.C.S."/>
            <person name="Simkova H."/>
            <person name="Souza G."/>
            <person name="Pedrosa-Harand A."/>
            <person name="Macas J."/>
            <person name="Mayer K.F.X."/>
            <person name="Houben A."/>
            <person name="Marques A."/>
        </authorList>
    </citation>
    <scope>NUCLEOTIDE SEQUENCE [LARGE SCALE GENOMIC DNA]</scope>
    <source>
        <strain evidence="3">RhyTen1mFocal</strain>
    </source>
</reference>